<evidence type="ECO:0000313" key="3">
    <source>
        <dbReference type="Proteomes" id="UP000280298"/>
    </source>
</evidence>
<accession>A0A3Q9ESX8</accession>
<dbReference type="Proteomes" id="UP000280298">
    <property type="component" value="Chromosome"/>
</dbReference>
<name>A0A3Q9ESX8_9ACTN</name>
<feature type="compositionally biased region" description="Low complexity" evidence="1">
    <location>
        <begin position="10"/>
        <end position="19"/>
    </location>
</feature>
<feature type="region of interest" description="Disordered" evidence="1">
    <location>
        <begin position="1"/>
        <end position="87"/>
    </location>
</feature>
<sequence>MPRVDAGHCGRTPPGTSPSRRTRPRRRGGTPITAVSASRRGRLPVRGGTRPPLDAGPGNSARPAFEDEALSGPKRGSGGGSPQGRDG</sequence>
<dbReference type="KEGG" id="scya:EJ357_16420"/>
<evidence type="ECO:0000256" key="1">
    <source>
        <dbReference type="SAM" id="MobiDB-lite"/>
    </source>
</evidence>
<evidence type="ECO:0000313" key="2">
    <source>
        <dbReference type="EMBL" id="AZQ34876.1"/>
    </source>
</evidence>
<protein>
    <submittedName>
        <fullName evidence="2">Uncharacterized protein</fullName>
    </submittedName>
</protein>
<keyword evidence="3" id="KW-1185">Reference proteome</keyword>
<gene>
    <name evidence="2" type="ORF">EJ357_16420</name>
</gene>
<proteinExistence type="predicted"/>
<dbReference type="EMBL" id="CP034539">
    <property type="protein sequence ID" value="AZQ34876.1"/>
    <property type="molecule type" value="Genomic_DNA"/>
</dbReference>
<feature type="compositionally biased region" description="Gly residues" evidence="1">
    <location>
        <begin position="75"/>
        <end position="87"/>
    </location>
</feature>
<dbReference type="AlphaFoldDB" id="A0A3Q9ESX8"/>
<organism evidence="2 3">
    <name type="scientific">Streptomyces cyaneochromogenes</name>
    <dbReference type="NCBI Taxonomy" id="2496836"/>
    <lineage>
        <taxon>Bacteria</taxon>
        <taxon>Bacillati</taxon>
        <taxon>Actinomycetota</taxon>
        <taxon>Actinomycetes</taxon>
        <taxon>Kitasatosporales</taxon>
        <taxon>Streptomycetaceae</taxon>
        <taxon>Streptomyces</taxon>
    </lineage>
</organism>
<reference evidence="2 3" key="1">
    <citation type="journal article" date="2019" name="Int. J. Syst. Evol. Microbiol.">
        <title>Streptomyces cyaneochromogenes sp. nov., a blue pigment-producing actinomycete from manganese-contaminated soil.</title>
        <authorList>
            <person name="Tang X."/>
            <person name="Zhao J."/>
            <person name="Li K."/>
            <person name="Chen Z."/>
            <person name="Sun Y."/>
            <person name="Gao J."/>
        </authorList>
    </citation>
    <scope>NUCLEOTIDE SEQUENCE [LARGE SCALE GENOMIC DNA]</scope>
    <source>
        <strain evidence="2 3">MK-45</strain>
    </source>
</reference>